<dbReference type="KEGG" id="olu:OSTLU_27397"/>
<dbReference type="EMBL" id="CP000594">
    <property type="protein sequence ID" value="ABO99523.1"/>
    <property type="molecule type" value="Genomic_DNA"/>
</dbReference>
<evidence type="ECO:0000313" key="2">
    <source>
        <dbReference type="Proteomes" id="UP000001568"/>
    </source>
</evidence>
<name>A4S793_OSTLU</name>
<dbReference type="OrthoDB" id="10625154at2759"/>
<dbReference type="Gramene" id="ABO99523">
    <property type="protein sequence ID" value="ABO99523"/>
    <property type="gene ID" value="OSTLU_27397"/>
</dbReference>
<dbReference type="HOGENOM" id="CLU_1743594_0_0_1"/>
<dbReference type="GeneID" id="5005350"/>
<accession>A4S793</accession>
<evidence type="ECO:0000313" key="1">
    <source>
        <dbReference type="EMBL" id="ABO99523.1"/>
    </source>
</evidence>
<proteinExistence type="predicted"/>
<organism evidence="1 2">
    <name type="scientific">Ostreococcus lucimarinus (strain CCE9901)</name>
    <dbReference type="NCBI Taxonomy" id="436017"/>
    <lineage>
        <taxon>Eukaryota</taxon>
        <taxon>Viridiplantae</taxon>
        <taxon>Chlorophyta</taxon>
        <taxon>Mamiellophyceae</taxon>
        <taxon>Mamiellales</taxon>
        <taxon>Bathycoccaceae</taxon>
        <taxon>Ostreococcus</taxon>
    </lineage>
</organism>
<sequence length="150" mass="15458">MDAPDAVAPTHAVAGAANVGACGAAHATTLEALDRRPDARGATTHAVAGACVGTGAAWVRWGRRAATAGAACGAAAAGGARACATALEGAGERGYEFPRWFPVQIVREEGREDELLALMGRAQRGELSAEDEARTRDAYARWKMRRAGRG</sequence>
<dbReference type="AlphaFoldDB" id="A4S793"/>
<reference evidence="1 2" key="1">
    <citation type="journal article" date="2007" name="Proc. Natl. Acad. Sci. U.S.A.">
        <title>The tiny eukaryote Ostreococcus provides genomic insights into the paradox of plankton speciation.</title>
        <authorList>
            <person name="Palenik B."/>
            <person name="Grimwood J."/>
            <person name="Aerts A."/>
            <person name="Rouze P."/>
            <person name="Salamov A."/>
            <person name="Putnam N."/>
            <person name="Dupont C."/>
            <person name="Jorgensen R."/>
            <person name="Derelle E."/>
            <person name="Rombauts S."/>
            <person name="Zhou K."/>
            <person name="Otillar R."/>
            <person name="Merchant S.S."/>
            <person name="Podell S."/>
            <person name="Gaasterland T."/>
            <person name="Napoli C."/>
            <person name="Gendler K."/>
            <person name="Manuell A."/>
            <person name="Tai V."/>
            <person name="Vallon O."/>
            <person name="Piganeau G."/>
            <person name="Jancek S."/>
            <person name="Heijde M."/>
            <person name="Jabbari K."/>
            <person name="Bowler C."/>
            <person name="Lohr M."/>
            <person name="Robbens S."/>
            <person name="Werner G."/>
            <person name="Dubchak I."/>
            <person name="Pazour G.J."/>
            <person name="Ren Q."/>
            <person name="Paulsen I."/>
            <person name="Delwiche C."/>
            <person name="Schmutz J."/>
            <person name="Rokhsar D."/>
            <person name="Van de Peer Y."/>
            <person name="Moreau H."/>
            <person name="Grigoriev I.V."/>
        </authorList>
    </citation>
    <scope>NUCLEOTIDE SEQUENCE [LARGE SCALE GENOMIC DNA]</scope>
    <source>
        <strain evidence="1 2">CCE9901</strain>
    </source>
</reference>
<keyword evidence="2" id="KW-1185">Reference proteome</keyword>
<dbReference type="Proteomes" id="UP000001568">
    <property type="component" value="Chromosome 14"/>
</dbReference>
<dbReference type="RefSeq" id="XP_001421230.1">
    <property type="nucleotide sequence ID" value="XM_001421193.1"/>
</dbReference>
<gene>
    <name evidence="1" type="ORF">OSTLU_27397</name>
</gene>
<protein>
    <submittedName>
        <fullName evidence="1">Uncharacterized protein</fullName>
    </submittedName>
</protein>